<dbReference type="Pfam" id="PF13308">
    <property type="entry name" value="YARHG"/>
    <property type="match status" value="1"/>
</dbReference>
<protein>
    <submittedName>
        <fullName evidence="2">YARHG domain-containing protein</fullName>
    </submittedName>
</protein>
<dbReference type="InterPro" id="IPR038434">
    <property type="entry name" value="YARHG_sf"/>
</dbReference>
<keyword evidence="3" id="KW-1185">Reference proteome</keyword>
<evidence type="ECO:0000313" key="2">
    <source>
        <dbReference type="EMBL" id="NMM47323.1"/>
    </source>
</evidence>
<accession>A0A848IS94</accession>
<name>A0A848IS94_9BACT</name>
<comment type="caution">
    <text evidence="2">The sequence shown here is derived from an EMBL/GenBank/DDBJ whole genome shotgun (WGS) entry which is preliminary data.</text>
</comment>
<dbReference type="EMBL" id="JABBNU010000002">
    <property type="protein sequence ID" value="NMM47323.1"/>
    <property type="molecule type" value="Genomic_DNA"/>
</dbReference>
<sequence>MNTNRLFFYFIVLLSIISCDSTKSEKTNTEKVAQSNQNEYRLVTVEKEKSTIEKSTDFELDSITFHKRVQYLNSLYGRAPYYVLTEKSVLFYITDQPSKYSSNTPPKYGLATDSLDLVLNLKYETIGNPNQLLKNCMEINTGNLYGIFNYSTFEVLDPDFDFFIPDENSAKEHAYGFKNGRWYKIEFDNLNSYYEVEYDPSRYLSNFQINNNSILDNLIYSTYNYGTFKEKQIGKGDFVLPSFLVRMNIYGQKVMEDVTNPGQHNGDYGIEHFNIETTEENPLSIGEKIKAFVVKFQESGIDARGYSINQSKLLIQNTDNNIFNSIILSNEDGLNAQCNDYDFKLVTDTLLQVKSNTRAGSTIFNDTNYRFYSIDETGEITLLESSRKYDFTKFVEINDSYFTGCFYSVSQFSKPDEYGGSTYIKTKHLSINDLDLMRNEIFAEYGYKFKTSFWKEYFKEQSWYVPLHDNVDSLLTDLDRKNIELILLKRNEMNGKEDEFTKPEQVFYHAAG</sequence>
<evidence type="ECO:0000313" key="3">
    <source>
        <dbReference type="Proteomes" id="UP000559010"/>
    </source>
</evidence>
<dbReference type="RefSeq" id="WP_169677953.1">
    <property type="nucleotide sequence ID" value="NZ_JABBNU010000002.1"/>
</dbReference>
<reference evidence="2 3" key="1">
    <citation type="submission" date="2020-04" db="EMBL/GenBank/DDBJ databases">
        <title>Flammeovirgaceae bacterium KN852 isolated from deep sea.</title>
        <authorList>
            <person name="Zhang D.-C."/>
        </authorList>
    </citation>
    <scope>NUCLEOTIDE SEQUENCE [LARGE SCALE GENOMIC DNA]</scope>
    <source>
        <strain evidence="2 3">KN852</strain>
    </source>
</reference>
<evidence type="ECO:0000259" key="1">
    <source>
        <dbReference type="SMART" id="SM01324"/>
    </source>
</evidence>
<dbReference type="InterPro" id="IPR025582">
    <property type="entry name" value="YARHG_dom"/>
</dbReference>
<dbReference type="Proteomes" id="UP000559010">
    <property type="component" value="Unassembled WGS sequence"/>
</dbReference>
<proteinExistence type="predicted"/>
<gene>
    <name evidence="2" type="ORF">HH304_02860</name>
</gene>
<dbReference type="AlphaFoldDB" id="A0A848IS94"/>
<dbReference type="SMART" id="SM01324">
    <property type="entry name" value="YARHG"/>
    <property type="match status" value="1"/>
</dbReference>
<dbReference type="PROSITE" id="PS51257">
    <property type="entry name" value="PROKAR_LIPOPROTEIN"/>
    <property type="match status" value="1"/>
</dbReference>
<organism evidence="2 3">
    <name type="scientific">Marinigracilibium pacificum</name>
    <dbReference type="NCBI Taxonomy" id="2729599"/>
    <lineage>
        <taxon>Bacteria</taxon>
        <taxon>Pseudomonadati</taxon>
        <taxon>Bacteroidota</taxon>
        <taxon>Cytophagia</taxon>
        <taxon>Cytophagales</taxon>
        <taxon>Flammeovirgaceae</taxon>
        <taxon>Marinigracilibium</taxon>
    </lineage>
</organism>
<dbReference type="Gene3D" id="1.20.58.1690">
    <property type="match status" value="1"/>
</dbReference>
<feature type="domain" description="YARHG" evidence="1">
    <location>
        <begin position="410"/>
        <end position="490"/>
    </location>
</feature>